<feature type="compositionally biased region" description="Pro residues" evidence="6">
    <location>
        <begin position="21"/>
        <end position="36"/>
    </location>
</feature>
<evidence type="ECO:0000256" key="4">
    <source>
        <dbReference type="ARBA" id="ARBA00023157"/>
    </source>
</evidence>
<dbReference type="Pfam" id="PF13462">
    <property type="entry name" value="Thioredoxin_4"/>
    <property type="match status" value="1"/>
</dbReference>
<protein>
    <recommendedName>
        <fullName evidence="8">Thioredoxin-like fold domain-containing protein</fullName>
    </recommendedName>
</protein>
<keyword evidence="7" id="KW-1133">Transmembrane helix</keyword>
<dbReference type="PANTHER" id="PTHR13887">
    <property type="entry name" value="GLUTATHIONE S-TRANSFERASE KAPPA"/>
    <property type="match status" value="1"/>
</dbReference>
<organism evidence="9 10">
    <name type="scientific">Actinophytocola xinjiangensis</name>
    <dbReference type="NCBI Taxonomy" id="485602"/>
    <lineage>
        <taxon>Bacteria</taxon>
        <taxon>Bacillati</taxon>
        <taxon>Actinomycetota</taxon>
        <taxon>Actinomycetes</taxon>
        <taxon>Pseudonocardiales</taxon>
        <taxon>Pseudonocardiaceae</taxon>
    </lineage>
</organism>
<keyword evidence="3" id="KW-0560">Oxidoreductase</keyword>
<dbReference type="InterPro" id="IPR036249">
    <property type="entry name" value="Thioredoxin-like_sf"/>
</dbReference>
<evidence type="ECO:0000256" key="5">
    <source>
        <dbReference type="ARBA" id="ARBA00023284"/>
    </source>
</evidence>
<keyword evidence="10" id="KW-1185">Reference proteome</keyword>
<dbReference type="Proteomes" id="UP000185696">
    <property type="component" value="Unassembled WGS sequence"/>
</dbReference>
<keyword evidence="4" id="KW-1015">Disulfide bond</keyword>
<gene>
    <name evidence="9" type="ORF">BLA60_20765</name>
</gene>
<evidence type="ECO:0000256" key="2">
    <source>
        <dbReference type="ARBA" id="ARBA00022729"/>
    </source>
</evidence>
<keyword evidence="2" id="KW-0732">Signal</keyword>
<dbReference type="EMBL" id="MSIF01000010">
    <property type="protein sequence ID" value="OLF09025.1"/>
    <property type="molecule type" value="Genomic_DNA"/>
</dbReference>
<name>A0A7Z0WJV7_9PSEU</name>
<evidence type="ECO:0000256" key="6">
    <source>
        <dbReference type="SAM" id="MobiDB-lite"/>
    </source>
</evidence>
<comment type="similarity">
    <text evidence="1">Belongs to the thioredoxin family. DsbA subfamily.</text>
</comment>
<evidence type="ECO:0000256" key="7">
    <source>
        <dbReference type="SAM" id="Phobius"/>
    </source>
</evidence>
<comment type="caution">
    <text evidence="9">The sequence shown here is derived from an EMBL/GenBank/DDBJ whole genome shotgun (WGS) entry which is preliminary data.</text>
</comment>
<dbReference type="InterPro" id="IPR012336">
    <property type="entry name" value="Thioredoxin-like_fold"/>
</dbReference>
<dbReference type="RefSeq" id="WP_075134616.1">
    <property type="nucleotide sequence ID" value="NZ_MSIF01000010.1"/>
</dbReference>
<evidence type="ECO:0000313" key="9">
    <source>
        <dbReference type="EMBL" id="OLF09025.1"/>
    </source>
</evidence>
<dbReference type="SUPFAM" id="SSF52833">
    <property type="entry name" value="Thioredoxin-like"/>
    <property type="match status" value="1"/>
</dbReference>
<proteinExistence type="inferred from homology"/>
<keyword evidence="5" id="KW-0676">Redox-active center</keyword>
<keyword evidence="7" id="KW-0812">Transmembrane</keyword>
<feature type="transmembrane region" description="Helical" evidence="7">
    <location>
        <begin position="45"/>
        <end position="65"/>
    </location>
</feature>
<evidence type="ECO:0000256" key="3">
    <source>
        <dbReference type="ARBA" id="ARBA00023002"/>
    </source>
</evidence>
<dbReference type="GO" id="GO:0016491">
    <property type="term" value="F:oxidoreductase activity"/>
    <property type="evidence" value="ECO:0007669"/>
    <property type="project" value="UniProtKB-KW"/>
</dbReference>
<dbReference type="OrthoDB" id="117402at2"/>
<evidence type="ECO:0000313" key="10">
    <source>
        <dbReference type="Proteomes" id="UP000185696"/>
    </source>
</evidence>
<evidence type="ECO:0000259" key="8">
    <source>
        <dbReference type="Pfam" id="PF13462"/>
    </source>
</evidence>
<feature type="region of interest" description="Disordered" evidence="6">
    <location>
        <begin position="1"/>
        <end position="39"/>
    </location>
</feature>
<dbReference type="CDD" id="cd02972">
    <property type="entry name" value="DsbA_family"/>
    <property type="match status" value="1"/>
</dbReference>
<dbReference type="PANTHER" id="PTHR13887:SF14">
    <property type="entry name" value="DISULFIDE BOND FORMATION PROTEIN D"/>
    <property type="match status" value="1"/>
</dbReference>
<dbReference type="Gene3D" id="3.40.30.10">
    <property type="entry name" value="Glutaredoxin"/>
    <property type="match status" value="1"/>
</dbReference>
<reference evidence="9 10" key="1">
    <citation type="submission" date="2016-12" db="EMBL/GenBank/DDBJ databases">
        <title>The draft genome sequence of Actinophytocola xinjiangensis.</title>
        <authorList>
            <person name="Wang W."/>
            <person name="Yuan L."/>
        </authorList>
    </citation>
    <scope>NUCLEOTIDE SEQUENCE [LARGE SCALE GENOMIC DNA]</scope>
    <source>
        <strain evidence="9 10">CGMCC 4.4663</strain>
    </source>
</reference>
<sequence length="273" mass="28971">MGGAERSARKKRQAAVAGRPVTPPPSPAPAPAPAPTRPAGNRKKIVIGAVVVVLLAAAVVGGIIYTNAKKNATEGQTIAVSRVDAGYPAVRQGAIVTVGQDSADTIIDVFEDFLCPACRSFEETYGKQIHEQLAEGTVRVRYHMLPMLDDRSDPAGYSMDSANAALCAADAGQFPDFHQSLFDAQPAEGARGWDNQQLVQLGTNVGVTSPEFRSCVESGEYDDAVAAHFAEVREMSFLQQEVDGQRGFGTPTIAVGDTVVNTGDENWLKKLVD</sequence>
<accession>A0A7Z0WJV7</accession>
<evidence type="ECO:0000256" key="1">
    <source>
        <dbReference type="ARBA" id="ARBA00005791"/>
    </source>
</evidence>
<keyword evidence="7" id="KW-0472">Membrane</keyword>
<dbReference type="AlphaFoldDB" id="A0A7Z0WJV7"/>
<feature type="domain" description="Thioredoxin-like fold" evidence="8">
    <location>
        <begin position="96"/>
        <end position="270"/>
    </location>
</feature>